<dbReference type="InterPro" id="IPR003783">
    <property type="entry name" value="Regulatory_RecX"/>
</dbReference>
<evidence type="ECO:0000256" key="3">
    <source>
        <dbReference type="ARBA" id="ARBA00018111"/>
    </source>
</evidence>
<dbReference type="Gene3D" id="1.10.10.10">
    <property type="entry name" value="Winged helix-like DNA-binding domain superfamily/Winged helix DNA-binding domain"/>
    <property type="match status" value="2"/>
</dbReference>
<proteinExistence type="inferred from homology"/>
<gene>
    <name evidence="5" type="primary">recX</name>
    <name evidence="9" type="ORF">SAMN06296378_2110</name>
</gene>
<feature type="compositionally biased region" description="Low complexity" evidence="6">
    <location>
        <begin position="28"/>
        <end position="41"/>
    </location>
</feature>
<name>A0A2C8ZVZ5_9MICO</name>
<dbReference type="AlphaFoldDB" id="A0A2C8ZVZ5"/>
<evidence type="ECO:0000313" key="9">
    <source>
        <dbReference type="EMBL" id="SOE69987.1"/>
    </source>
</evidence>
<dbReference type="InterPro" id="IPR036388">
    <property type="entry name" value="WH-like_DNA-bd_sf"/>
</dbReference>
<dbReference type="PANTHER" id="PTHR33602">
    <property type="entry name" value="REGULATORY PROTEIN RECX FAMILY PROTEIN"/>
    <property type="match status" value="1"/>
</dbReference>
<evidence type="ECO:0000256" key="1">
    <source>
        <dbReference type="ARBA" id="ARBA00004496"/>
    </source>
</evidence>
<evidence type="ECO:0000256" key="2">
    <source>
        <dbReference type="ARBA" id="ARBA00009695"/>
    </source>
</evidence>
<comment type="function">
    <text evidence="5">Modulates RecA activity.</text>
</comment>
<evidence type="ECO:0000313" key="10">
    <source>
        <dbReference type="Proteomes" id="UP000219440"/>
    </source>
</evidence>
<dbReference type="GO" id="GO:0006282">
    <property type="term" value="P:regulation of DNA repair"/>
    <property type="evidence" value="ECO:0007669"/>
    <property type="project" value="UniProtKB-UniRule"/>
</dbReference>
<comment type="subcellular location">
    <subcellularLocation>
        <location evidence="1 5">Cytoplasm</location>
    </subcellularLocation>
</comment>
<dbReference type="GO" id="GO:0005737">
    <property type="term" value="C:cytoplasm"/>
    <property type="evidence" value="ECO:0007669"/>
    <property type="project" value="UniProtKB-SubCell"/>
</dbReference>
<keyword evidence="10" id="KW-1185">Reference proteome</keyword>
<dbReference type="HAMAP" id="MF_01114">
    <property type="entry name" value="RecX"/>
    <property type="match status" value="1"/>
</dbReference>
<feature type="compositionally biased region" description="Basic and acidic residues" evidence="6">
    <location>
        <begin position="107"/>
        <end position="116"/>
    </location>
</feature>
<dbReference type="EMBL" id="OCST01000004">
    <property type="protein sequence ID" value="SOE69987.1"/>
    <property type="molecule type" value="Genomic_DNA"/>
</dbReference>
<comment type="similarity">
    <text evidence="2 5">Belongs to the RecX family.</text>
</comment>
<accession>A0A2C8ZVZ5</accession>
<evidence type="ECO:0000259" key="7">
    <source>
        <dbReference type="Pfam" id="PF02631"/>
    </source>
</evidence>
<protein>
    <recommendedName>
        <fullName evidence="3 5">Regulatory protein RecX</fullName>
    </recommendedName>
</protein>
<dbReference type="Pfam" id="PF02631">
    <property type="entry name" value="RecX_HTH2"/>
    <property type="match status" value="1"/>
</dbReference>
<dbReference type="InterPro" id="IPR053924">
    <property type="entry name" value="RecX_HTH_2nd"/>
</dbReference>
<feature type="region of interest" description="Disordered" evidence="6">
    <location>
        <begin position="18"/>
        <end position="116"/>
    </location>
</feature>
<dbReference type="InterPro" id="IPR053925">
    <property type="entry name" value="RecX_HTH_3rd"/>
</dbReference>
<feature type="domain" description="RecX third three-helical" evidence="8">
    <location>
        <begin position="212"/>
        <end position="259"/>
    </location>
</feature>
<sequence length="271" mass="28974">MSAADGERIAPVTYLFGVKPSTETEEYAAISSPSAALSAQAPTPESGPRFVDLGETSDELAESRPPHRGSSDAGPSLSAGPSISDEKPVNRRASGSASAEPAPRAGSGRDKSKGSFDRISNVSMYALARRGMSSREMRDYLLGREFESSEVDIEIERLEKVALLDDHALAETLIRTLQARKGLGRSALTAELRRRNVDPIAVESALAVLDDDDELERAVVIAMKRAGQLRSLDATTAKRRLGDFLMRRGYSGSVVSKAVQAALAPTGPTFR</sequence>
<dbReference type="PANTHER" id="PTHR33602:SF1">
    <property type="entry name" value="REGULATORY PROTEIN RECX FAMILY PROTEIN"/>
    <property type="match status" value="1"/>
</dbReference>
<reference evidence="9 10" key="1">
    <citation type="submission" date="2017-09" db="EMBL/GenBank/DDBJ databases">
        <authorList>
            <person name="Ehlers B."/>
            <person name="Leendertz F.H."/>
        </authorList>
    </citation>
    <scope>NUCLEOTIDE SEQUENCE [LARGE SCALE GENOMIC DNA]</scope>
    <source>
        <strain evidence="9 10">CGMCC 1.05381</strain>
    </source>
</reference>
<evidence type="ECO:0000256" key="6">
    <source>
        <dbReference type="SAM" id="MobiDB-lite"/>
    </source>
</evidence>
<dbReference type="RefSeq" id="WP_229671378.1">
    <property type="nucleotide sequence ID" value="NZ_BMLC01000003.1"/>
</dbReference>
<keyword evidence="4 5" id="KW-0963">Cytoplasm</keyword>
<evidence type="ECO:0000256" key="5">
    <source>
        <dbReference type="HAMAP-Rule" id="MF_01114"/>
    </source>
</evidence>
<organism evidence="9 10">
    <name type="scientific">Salinibacterium xinjiangense</name>
    <dbReference type="NCBI Taxonomy" id="386302"/>
    <lineage>
        <taxon>Bacteria</taxon>
        <taxon>Bacillati</taxon>
        <taxon>Actinomycetota</taxon>
        <taxon>Actinomycetes</taxon>
        <taxon>Micrococcales</taxon>
        <taxon>Microbacteriaceae</taxon>
        <taxon>Salinibacterium</taxon>
    </lineage>
</organism>
<dbReference type="Pfam" id="PF21981">
    <property type="entry name" value="RecX_HTH3"/>
    <property type="match status" value="1"/>
</dbReference>
<evidence type="ECO:0000259" key="8">
    <source>
        <dbReference type="Pfam" id="PF21981"/>
    </source>
</evidence>
<dbReference type="Proteomes" id="UP000219440">
    <property type="component" value="Unassembled WGS sequence"/>
</dbReference>
<feature type="domain" description="RecX second three-helical" evidence="7">
    <location>
        <begin position="165"/>
        <end position="206"/>
    </location>
</feature>
<evidence type="ECO:0000256" key="4">
    <source>
        <dbReference type="ARBA" id="ARBA00022490"/>
    </source>
</evidence>